<dbReference type="AlphaFoldDB" id="X1EPA8"/>
<gene>
    <name evidence="2" type="ORF">S03H2_17977</name>
</gene>
<comment type="caution">
    <text evidence="2">The sequence shown here is derived from an EMBL/GenBank/DDBJ whole genome shotgun (WGS) entry which is preliminary data.</text>
</comment>
<evidence type="ECO:0000313" key="2">
    <source>
        <dbReference type="EMBL" id="GAH35231.1"/>
    </source>
</evidence>
<accession>X1EPA8</accession>
<protein>
    <submittedName>
        <fullName evidence="2">Uncharacterized protein</fullName>
    </submittedName>
</protein>
<feature type="region of interest" description="Disordered" evidence="1">
    <location>
        <begin position="1"/>
        <end position="24"/>
    </location>
</feature>
<sequence>MAPAPTAKTVSALPMEDSSPSGSSRGAIIAAVVIMETVDDPCADFNMAATIKGRIIPTLREDKLEPITLPMRNA</sequence>
<name>X1EPA8_9ZZZZ</name>
<reference evidence="2" key="1">
    <citation type="journal article" date="2014" name="Front. Microbiol.">
        <title>High frequency of phylogenetically diverse reductive dehalogenase-homologous genes in deep subseafloor sedimentary metagenomes.</title>
        <authorList>
            <person name="Kawai M."/>
            <person name="Futagami T."/>
            <person name="Toyoda A."/>
            <person name="Takaki Y."/>
            <person name="Nishi S."/>
            <person name="Hori S."/>
            <person name="Arai W."/>
            <person name="Tsubouchi T."/>
            <person name="Morono Y."/>
            <person name="Uchiyama I."/>
            <person name="Ito T."/>
            <person name="Fujiyama A."/>
            <person name="Inagaki F."/>
            <person name="Takami H."/>
        </authorList>
    </citation>
    <scope>NUCLEOTIDE SEQUENCE</scope>
    <source>
        <strain evidence="2">Expedition CK06-06</strain>
    </source>
</reference>
<proteinExistence type="predicted"/>
<organism evidence="2">
    <name type="scientific">marine sediment metagenome</name>
    <dbReference type="NCBI Taxonomy" id="412755"/>
    <lineage>
        <taxon>unclassified sequences</taxon>
        <taxon>metagenomes</taxon>
        <taxon>ecological metagenomes</taxon>
    </lineage>
</organism>
<dbReference type="EMBL" id="BARU01009300">
    <property type="protein sequence ID" value="GAH35231.1"/>
    <property type="molecule type" value="Genomic_DNA"/>
</dbReference>
<evidence type="ECO:0000256" key="1">
    <source>
        <dbReference type="SAM" id="MobiDB-lite"/>
    </source>
</evidence>